<evidence type="ECO:0000313" key="2">
    <source>
        <dbReference type="Proteomes" id="UP000034112"/>
    </source>
</evidence>
<protein>
    <submittedName>
        <fullName evidence="1">Uncharacterized protein</fullName>
    </submittedName>
</protein>
<dbReference type="AlphaFoldDB" id="A0A0F9Y1Q4"/>
<name>A0A0F9Y1Q4_TRIHA</name>
<evidence type="ECO:0000313" key="1">
    <source>
        <dbReference type="EMBL" id="KKP06058.1"/>
    </source>
</evidence>
<dbReference type="OrthoDB" id="4878803at2759"/>
<dbReference type="Proteomes" id="UP000034112">
    <property type="component" value="Unassembled WGS sequence"/>
</dbReference>
<dbReference type="EMBL" id="JOKZ01000034">
    <property type="protein sequence ID" value="KKP06058.1"/>
    <property type="molecule type" value="Genomic_DNA"/>
</dbReference>
<proteinExistence type="predicted"/>
<reference evidence="2" key="1">
    <citation type="journal article" date="2015" name="Genome Announc.">
        <title>Draft whole-genome sequence of the biocontrol agent Trichoderma harzianum T6776.</title>
        <authorList>
            <person name="Baroncelli R."/>
            <person name="Piaggeschi G."/>
            <person name="Fiorini L."/>
            <person name="Bertolini E."/>
            <person name="Zapparata A."/>
            <person name="Pe M.E."/>
            <person name="Sarrocco S."/>
            <person name="Vannacci G."/>
        </authorList>
    </citation>
    <scope>NUCLEOTIDE SEQUENCE [LARGE SCALE GENOMIC DNA]</scope>
    <source>
        <strain evidence="2">T6776</strain>
    </source>
</reference>
<organism evidence="1 2">
    <name type="scientific">Trichoderma harzianum</name>
    <name type="common">Hypocrea lixii</name>
    <dbReference type="NCBI Taxonomy" id="5544"/>
    <lineage>
        <taxon>Eukaryota</taxon>
        <taxon>Fungi</taxon>
        <taxon>Dikarya</taxon>
        <taxon>Ascomycota</taxon>
        <taxon>Pezizomycotina</taxon>
        <taxon>Sordariomycetes</taxon>
        <taxon>Hypocreomycetidae</taxon>
        <taxon>Hypocreales</taxon>
        <taxon>Hypocreaceae</taxon>
        <taxon>Trichoderma</taxon>
    </lineage>
</organism>
<comment type="caution">
    <text evidence="1">The sequence shown here is derived from an EMBL/GenBank/DDBJ whole genome shotgun (WGS) entry which is preliminary data.</text>
</comment>
<sequence>MSLKIGDHGQTSFLLYGAISGIAPDKHQESKTKRKFRQIYQALNGRFCVLEIAYYDETEMVIWKWSHNDRLQLNTNTRDMFGRLNGFAPEYIAALKQWNEIWTMIASFEQADWATELDKLQLPVNVETVAKNASVTSEGVLAALGEVKMTMARLKWYDQAAMSNRGAQWETWRRVG</sequence>
<accession>A0A0F9Y1Q4</accession>
<gene>
    <name evidence="1" type="ORF">THAR02_01839</name>
</gene>